<dbReference type="RefSeq" id="WP_066711107.1">
    <property type="nucleotide sequence ID" value="NZ_JBHIWA010000002.1"/>
</dbReference>
<evidence type="ECO:0000313" key="4">
    <source>
        <dbReference type="Proteomes" id="UP000218323"/>
    </source>
</evidence>
<proteinExistence type="inferred from homology"/>
<name>A0A2A4IBF8_9SPHN</name>
<dbReference type="GO" id="GO:0005829">
    <property type="term" value="C:cytosol"/>
    <property type="evidence" value="ECO:0007669"/>
    <property type="project" value="TreeGrafter"/>
</dbReference>
<evidence type="ECO:0000256" key="2">
    <source>
        <dbReference type="HAMAP-Rule" id="MF_00758"/>
    </source>
</evidence>
<evidence type="ECO:0000256" key="1">
    <source>
        <dbReference type="ARBA" id="ARBA00009600"/>
    </source>
</evidence>
<dbReference type="PANTHER" id="PTHR30327:SF1">
    <property type="entry name" value="UPF0301 PROTEIN YQGE"/>
    <property type="match status" value="1"/>
</dbReference>
<organism evidence="3 4">
    <name type="scientific">Sphingomonas adhaesiva</name>
    <dbReference type="NCBI Taxonomy" id="28212"/>
    <lineage>
        <taxon>Bacteria</taxon>
        <taxon>Pseudomonadati</taxon>
        <taxon>Pseudomonadota</taxon>
        <taxon>Alphaproteobacteria</taxon>
        <taxon>Sphingomonadales</taxon>
        <taxon>Sphingomonadaceae</taxon>
        <taxon>Sphingomonas</taxon>
    </lineage>
</organism>
<accession>A0A2A4IBF8</accession>
<dbReference type="Pfam" id="PF02622">
    <property type="entry name" value="DUF179"/>
    <property type="match status" value="1"/>
</dbReference>
<evidence type="ECO:0000313" key="3">
    <source>
        <dbReference type="EMBL" id="PCG15931.1"/>
    </source>
</evidence>
<dbReference type="HAMAP" id="MF_00758">
    <property type="entry name" value="UPF0301"/>
    <property type="match status" value="1"/>
</dbReference>
<sequence length="187" mass="19670">MTQSIYLTGQFLLAMPGIGDPRFDRSVIAMCSHDERGALGIGIGATINGLGLHDVLQQLEIAPGVVPDAPVHFGGPVETRRGFVLHSADWGGQDTLNVAGQWCLSGTLDVLRAIAVGTGPSRWLVALGYAGWGAGQLDAEMTRHGWLNVEGDAEEMLFGVPAADRWSRGFAAAGVDPRLLSVEAGHS</sequence>
<dbReference type="Proteomes" id="UP000218323">
    <property type="component" value="Unassembled WGS sequence"/>
</dbReference>
<dbReference type="Gene3D" id="3.40.1740.10">
    <property type="entry name" value="VC0467-like"/>
    <property type="match status" value="1"/>
</dbReference>
<dbReference type="PANTHER" id="PTHR30327">
    <property type="entry name" value="UNCHARACTERIZED PROTEIN YQGE"/>
    <property type="match status" value="1"/>
</dbReference>
<dbReference type="SUPFAM" id="SSF143456">
    <property type="entry name" value="VC0467-like"/>
    <property type="match status" value="1"/>
</dbReference>
<protein>
    <recommendedName>
        <fullName evidence="2">UPF0301 protein COA07_02925</fullName>
    </recommendedName>
</protein>
<dbReference type="InterPro" id="IPR003774">
    <property type="entry name" value="AlgH-like"/>
</dbReference>
<reference evidence="3 4" key="1">
    <citation type="submission" date="2017-09" db="EMBL/GenBank/DDBJ databases">
        <title>Sphingomonas adhaesiva DSM 7418, whole genome shotgun sequence.</title>
        <authorList>
            <person name="Feng G."/>
            <person name="Zhu H."/>
        </authorList>
    </citation>
    <scope>NUCLEOTIDE SEQUENCE [LARGE SCALE GENOMIC DNA]</scope>
    <source>
        <strain evidence="3 4">DSM 7418</strain>
    </source>
</reference>
<keyword evidence="4" id="KW-1185">Reference proteome</keyword>
<comment type="similarity">
    <text evidence="1 2">Belongs to the UPF0301 (AlgH) family.</text>
</comment>
<comment type="caution">
    <text evidence="3">The sequence shown here is derived from an EMBL/GenBank/DDBJ whole genome shotgun (WGS) entry which is preliminary data.</text>
</comment>
<gene>
    <name evidence="3" type="ORF">COA07_02925</name>
</gene>
<dbReference type="EMBL" id="NWVC01000001">
    <property type="protein sequence ID" value="PCG15931.1"/>
    <property type="molecule type" value="Genomic_DNA"/>
</dbReference>
<dbReference type="AlphaFoldDB" id="A0A2A4IBF8"/>